<dbReference type="Proteomes" id="UP000694726">
    <property type="component" value="Unplaced"/>
</dbReference>
<feature type="signal peptide" evidence="8">
    <location>
        <begin position="1"/>
        <end position="19"/>
    </location>
</feature>
<sequence length="249" mass="27195">MCRLPLPLLLFLLCSRAKAGEGIIGGPKSKPHSRPCMAHLETVTPQDKLPARGGFLIRRGFVRTAAHCAGRSVTVTLGAHTIKKKEDTWPKLEVIKQFPHPKHDYFQLPQSPLVALTALVSFPVERESHPDPGHGDAPPSTPIQHRPTWETVPGAGWRRTTGEESASRTLQEGKLRLVEPQACRHFTAFDYSLQLCVGNPQKAKPALTGDSGASSVLWGVSYGPSDAKPPAVFTRISHDGPWTKIMKSL</sequence>
<dbReference type="SMART" id="SM00020">
    <property type="entry name" value="Tryp_SPc"/>
    <property type="match status" value="1"/>
</dbReference>
<dbReference type="PROSITE" id="PS50240">
    <property type="entry name" value="TRYPSIN_DOM"/>
    <property type="match status" value="1"/>
</dbReference>
<keyword evidence="5" id="KW-0865">Zymogen</keyword>
<dbReference type="GO" id="GO:0004252">
    <property type="term" value="F:serine-type endopeptidase activity"/>
    <property type="evidence" value="ECO:0007669"/>
    <property type="project" value="InterPro"/>
</dbReference>
<name>A0A8D0PLN6_PIG</name>
<reference evidence="10" key="1">
    <citation type="submission" date="2025-08" db="UniProtKB">
        <authorList>
            <consortium name="Ensembl"/>
        </authorList>
    </citation>
    <scope>IDENTIFICATION</scope>
</reference>
<dbReference type="InterPro" id="IPR009003">
    <property type="entry name" value="Peptidase_S1_PA"/>
</dbReference>
<dbReference type="Ensembl" id="ENSSSCT00015083246.1">
    <property type="protein sequence ID" value="ENSSSCP00015033687.1"/>
    <property type="gene ID" value="ENSSSCG00015061356.1"/>
</dbReference>
<keyword evidence="1" id="KW-0645">Protease</keyword>
<evidence type="ECO:0000259" key="9">
    <source>
        <dbReference type="PROSITE" id="PS50240"/>
    </source>
</evidence>
<evidence type="ECO:0000256" key="4">
    <source>
        <dbReference type="ARBA" id="ARBA00022825"/>
    </source>
</evidence>
<dbReference type="Pfam" id="PF00089">
    <property type="entry name" value="Trypsin"/>
    <property type="match status" value="1"/>
</dbReference>
<accession>A0A8D0PLN6</accession>
<organism evidence="10 11">
    <name type="scientific">Sus scrofa</name>
    <name type="common">Pig</name>
    <dbReference type="NCBI Taxonomy" id="9823"/>
    <lineage>
        <taxon>Eukaryota</taxon>
        <taxon>Metazoa</taxon>
        <taxon>Chordata</taxon>
        <taxon>Craniata</taxon>
        <taxon>Vertebrata</taxon>
        <taxon>Euteleostomi</taxon>
        <taxon>Mammalia</taxon>
        <taxon>Eutheria</taxon>
        <taxon>Laurasiatheria</taxon>
        <taxon>Artiodactyla</taxon>
        <taxon>Suina</taxon>
        <taxon>Suidae</taxon>
        <taxon>Sus</taxon>
    </lineage>
</organism>
<evidence type="ECO:0000256" key="6">
    <source>
        <dbReference type="ARBA" id="ARBA00023157"/>
    </source>
</evidence>
<evidence type="ECO:0000256" key="3">
    <source>
        <dbReference type="ARBA" id="ARBA00022801"/>
    </source>
</evidence>
<evidence type="ECO:0000256" key="1">
    <source>
        <dbReference type="ARBA" id="ARBA00022670"/>
    </source>
</evidence>
<evidence type="ECO:0000256" key="5">
    <source>
        <dbReference type="ARBA" id="ARBA00023145"/>
    </source>
</evidence>
<evidence type="ECO:0000313" key="10">
    <source>
        <dbReference type="Ensembl" id="ENSSSCP00015033687.1"/>
    </source>
</evidence>
<evidence type="ECO:0000256" key="2">
    <source>
        <dbReference type="ARBA" id="ARBA00022729"/>
    </source>
</evidence>
<proteinExistence type="predicted"/>
<dbReference type="Gene3D" id="2.40.10.10">
    <property type="entry name" value="Trypsin-like serine proteases"/>
    <property type="match status" value="2"/>
</dbReference>
<dbReference type="PANTHER" id="PTHR24271">
    <property type="entry name" value="KALLIKREIN-RELATED"/>
    <property type="match status" value="1"/>
</dbReference>
<evidence type="ECO:0000256" key="7">
    <source>
        <dbReference type="SAM" id="MobiDB-lite"/>
    </source>
</evidence>
<keyword evidence="2 8" id="KW-0732">Signal</keyword>
<dbReference type="InterPro" id="IPR001254">
    <property type="entry name" value="Trypsin_dom"/>
</dbReference>
<evidence type="ECO:0000313" key="11">
    <source>
        <dbReference type="Proteomes" id="UP000694726"/>
    </source>
</evidence>
<keyword evidence="4" id="KW-0720">Serine protease</keyword>
<dbReference type="GO" id="GO:0006508">
    <property type="term" value="P:proteolysis"/>
    <property type="evidence" value="ECO:0007669"/>
    <property type="project" value="UniProtKB-KW"/>
</dbReference>
<dbReference type="PANTHER" id="PTHR24271:SF24">
    <property type="entry name" value="CHYMASE"/>
    <property type="match status" value="1"/>
</dbReference>
<feature type="compositionally biased region" description="Basic and acidic residues" evidence="7">
    <location>
        <begin position="125"/>
        <end position="134"/>
    </location>
</feature>
<protein>
    <recommendedName>
        <fullName evidence="9">Peptidase S1 domain-containing protein</fullName>
    </recommendedName>
</protein>
<feature type="domain" description="Peptidase S1" evidence="9">
    <location>
        <begin position="23"/>
        <end position="248"/>
    </location>
</feature>
<feature type="chain" id="PRO_5034513850" description="Peptidase S1 domain-containing protein" evidence="8">
    <location>
        <begin position="20"/>
        <end position="249"/>
    </location>
</feature>
<dbReference type="AlphaFoldDB" id="A0A8D0PLN6"/>
<feature type="region of interest" description="Disordered" evidence="7">
    <location>
        <begin position="125"/>
        <end position="168"/>
    </location>
</feature>
<dbReference type="InterPro" id="IPR043504">
    <property type="entry name" value="Peptidase_S1_PA_chymotrypsin"/>
</dbReference>
<keyword evidence="6" id="KW-1015">Disulfide bond</keyword>
<dbReference type="SUPFAM" id="SSF50494">
    <property type="entry name" value="Trypsin-like serine proteases"/>
    <property type="match status" value="1"/>
</dbReference>
<keyword evidence="3" id="KW-0378">Hydrolase</keyword>
<evidence type="ECO:0000256" key="8">
    <source>
        <dbReference type="SAM" id="SignalP"/>
    </source>
</evidence>